<dbReference type="Gene3D" id="3.40.50.300">
    <property type="entry name" value="P-loop containing nucleotide triphosphate hydrolases"/>
    <property type="match status" value="1"/>
</dbReference>
<comment type="caution">
    <text evidence="1">The sequence shown here is derived from an EMBL/GenBank/DDBJ whole genome shotgun (WGS) entry which is preliminary data.</text>
</comment>
<dbReference type="InterPro" id="IPR008533">
    <property type="entry name" value="DUF815"/>
</dbReference>
<reference evidence="1" key="1">
    <citation type="submission" date="2020-09" db="EMBL/GenBank/DDBJ databases">
        <title>Genome seq and assembly of Devosia sp.</title>
        <authorList>
            <person name="Chhetri G."/>
        </authorList>
    </citation>
    <scope>NUCLEOTIDE SEQUENCE</scope>
    <source>
        <strain evidence="1">PTR5</strain>
    </source>
</reference>
<evidence type="ECO:0000313" key="2">
    <source>
        <dbReference type="Proteomes" id="UP000654108"/>
    </source>
</evidence>
<proteinExistence type="predicted"/>
<dbReference type="InterPro" id="IPR027417">
    <property type="entry name" value="P-loop_NTPase"/>
</dbReference>
<dbReference type="PANTHER" id="PTHR42935">
    <property type="entry name" value="SLR0930 PROTEIN"/>
    <property type="match status" value="1"/>
</dbReference>
<accession>A0A927FVL4</accession>
<keyword evidence="1" id="KW-0067">ATP-binding</keyword>
<dbReference type="GO" id="GO:0005524">
    <property type="term" value="F:ATP binding"/>
    <property type="evidence" value="ECO:0007669"/>
    <property type="project" value="UniProtKB-KW"/>
</dbReference>
<dbReference type="Pfam" id="PF05673">
    <property type="entry name" value="DUF815"/>
    <property type="match status" value="1"/>
</dbReference>
<dbReference type="EMBL" id="JACYFU010000001">
    <property type="protein sequence ID" value="MBD8064866.1"/>
    <property type="molecule type" value="Genomic_DNA"/>
</dbReference>
<dbReference type="Proteomes" id="UP000654108">
    <property type="component" value="Unassembled WGS sequence"/>
</dbReference>
<evidence type="ECO:0000313" key="1">
    <source>
        <dbReference type="EMBL" id="MBD8064866.1"/>
    </source>
</evidence>
<sequence length="298" mass="32987">MPRRRQRTPQVKSKDYLARIADSLERIAAAMSAAQDAGERAPLDAADAFHWQGETQTLLPVPTVSRVPLKMLRGIDSVRDILLANTEQFARGHGANNALLWGARGMGKSSLVKAVHANIIGRPGFGRLILIEIAREDIETLPALMRIISREQARFIVFCDDLSFDSGETSYKSLKTILDGGIEGRPDNVLFYATSNRRHLMPRDMIENERSTAINPGEAVEEKVSLSDRFGLWLGFHHSDQDTYLAMVAGYADYYGLSIDPDRLRARAIEWAATRGARSGRVAIQLVRTLAGEEGKAV</sequence>
<dbReference type="RefSeq" id="WP_191773236.1">
    <property type="nucleotide sequence ID" value="NZ_JACYFU010000001.1"/>
</dbReference>
<keyword evidence="2" id="KW-1185">Reference proteome</keyword>
<gene>
    <name evidence="1" type="ORF">IC608_05175</name>
</gene>
<protein>
    <submittedName>
        <fullName evidence="1">ATP-binding protein</fullName>
    </submittedName>
</protein>
<name>A0A927FVL4_9HYPH</name>
<organism evidence="1 2">
    <name type="scientific">Devosia oryzisoli</name>
    <dbReference type="NCBI Taxonomy" id="2774138"/>
    <lineage>
        <taxon>Bacteria</taxon>
        <taxon>Pseudomonadati</taxon>
        <taxon>Pseudomonadota</taxon>
        <taxon>Alphaproteobacteria</taxon>
        <taxon>Hyphomicrobiales</taxon>
        <taxon>Devosiaceae</taxon>
        <taxon>Devosia</taxon>
    </lineage>
</organism>
<dbReference type="AlphaFoldDB" id="A0A927FVL4"/>
<dbReference type="PANTHER" id="PTHR42935:SF1">
    <property type="entry name" value="SLR0930 PROTEIN"/>
    <property type="match status" value="1"/>
</dbReference>
<keyword evidence="1" id="KW-0547">Nucleotide-binding</keyword>
<dbReference type="SUPFAM" id="SSF52540">
    <property type="entry name" value="P-loop containing nucleoside triphosphate hydrolases"/>
    <property type="match status" value="1"/>
</dbReference>